<name>A0A9P6QZV6_9FUNG</name>
<feature type="region of interest" description="Disordered" evidence="1">
    <location>
        <begin position="83"/>
        <end position="105"/>
    </location>
</feature>
<dbReference type="AlphaFoldDB" id="A0A9P6QZV6"/>
<dbReference type="EMBL" id="JAAAIN010000956">
    <property type="protein sequence ID" value="KAG0309036.1"/>
    <property type="molecule type" value="Genomic_DNA"/>
</dbReference>
<protein>
    <submittedName>
        <fullName evidence="2">Uncharacterized protein</fullName>
    </submittedName>
</protein>
<gene>
    <name evidence="2" type="ORF">BGZ97_013178</name>
</gene>
<sequence length="206" mass="23275">MFSESRNFLIADLGVAGRVGRMGELKNWNNARELVGGLTRAAPLSRFTIKDGLVHPFLDDPPDILNAIGEILQVVTVSDAKDEGDAADQVEEKTVPPRTTTWQPRHHPPRLVRLMWLKDAWSIEEPPAAMVNEEKAEMGKKVATSEASDNVHVKELTASEKTVKGDVEQTVEYKVEEKVKQKVEVEVFTKMFKEKLRRWPSFLNLE</sequence>
<evidence type="ECO:0000313" key="2">
    <source>
        <dbReference type="EMBL" id="KAG0309036.1"/>
    </source>
</evidence>
<keyword evidence="3" id="KW-1185">Reference proteome</keyword>
<organism evidence="2 3">
    <name type="scientific">Linnemannia gamsii</name>
    <dbReference type="NCBI Taxonomy" id="64522"/>
    <lineage>
        <taxon>Eukaryota</taxon>
        <taxon>Fungi</taxon>
        <taxon>Fungi incertae sedis</taxon>
        <taxon>Mucoromycota</taxon>
        <taxon>Mortierellomycotina</taxon>
        <taxon>Mortierellomycetes</taxon>
        <taxon>Mortierellales</taxon>
        <taxon>Mortierellaceae</taxon>
        <taxon>Linnemannia</taxon>
    </lineage>
</organism>
<dbReference type="Proteomes" id="UP000823405">
    <property type="component" value="Unassembled WGS sequence"/>
</dbReference>
<accession>A0A9P6QZV6</accession>
<evidence type="ECO:0000313" key="3">
    <source>
        <dbReference type="Proteomes" id="UP000823405"/>
    </source>
</evidence>
<feature type="compositionally biased region" description="Basic and acidic residues" evidence="1">
    <location>
        <begin position="83"/>
        <end position="95"/>
    </location>
</feature>
<proteinExistence type="predicted"/>
<evidence type="ECO:0000256" key="1">
    <source>
        <dbReference type="SAM" id="MobiDB-lite"/>
    </source>
</evidence>
<reference evidence="2" key="1">
    <citation type="journal article" date="2020" name="Fungal Divers.">
        <title>Resolving the Mortierellaceae phylogeny through synthesis of multi-gene phylogenetics and phylogenomics.</title>
        <authorList>
            <person name="Vandepol N."/>
            <person name="Liber J."/>
            <person name="Desiro A."/>
            <person name="Na H."/>
            <person name="Kennedy M."/>
            <person name="Barry K."/>
            <person name="Grigoriev I.V."/>
            <person name="Miller A.N."/>
            <person name="O'Donnell K."/>
            <person name="Stajich J.E."/>
            <person name="Bonito G."/>
        </authorList>
    </citation>
    <scope>NUCLEOTIDE SEQUENCE</scope>
    <source>
        <strain evidence="2">NVP60</strain>
    </source>
</reference>
<comment type="caution">
    <text evidence="2">The sequence shown here is derived from an EMBL/GenBank/DDBJ whole genome shotgun (WGS) entry which is preliminary data.</text>
</comment>